<dbReference type="AlphaFoldDB" id="A0AAP2FR16"/>
<evidence type="ECO:0000313" key="2">
    <source>
        <dbReference type="Proteomes" id="UP000673434"/>
    </source>
</evidence>
<name>A0AAP2FR16_KLEOX</name>
<protein>
    <submittedName>
        <fullName evidence="1">Uncharacterized protein</fullName>
    </submittedName>
</protein>
<evidence type="ECO:0000313" key="1">
    <source>
        <dbReference type="EMBL" id="MBQ0604634.1"/>
    </source>
</evidence>
<keyword evidence="2" id="KW-1185">Reference proteome</keyword>
<reference evidence="1 2" key="1">
    <citation type="submission" date="2021-03" db="EMBL/GenBank/DDBJ databases">
        <authorList>
            <person name="Stanton E."/>
        </authorList>
    </citation>
    <scope>NUCLEOTIDE SEQUENCE [LARGE SCALE GENOMIC DNA]</scope>
    <source>
        <strain evidence="1 2">2020EL-00037</strain>
    </source>
</reference>
<comment type="caution">
    <text evidence="1">The sequence shown here is derived from an EMBL/GenBank/DDBJ whole genome shotgun (WGS) entry which is preliminary data.</text>
</comment>
<proteinExistence type="predicted"/>
<gene>
    <name evidence="1" type="ORF">J7S78_33305</name>
</gene>
<organism evidence="1 2">
    <name type="scientific">Klebsiella oxytoca</name>
    <dbReference type="NCBI Taxonomy" id="571"/>
    <lineage>
        <taxon>Bacteria</taxon>
        <taxon>Pseudomonadati</taxon>
        <taxon>Pseudomonadota</taxon>
        <taxon>Gammaproteobacteria</taxon>
        <taxon>Enterobacterales</taxon>
        <taxon>Enterobacteriaceae</taxon>
        <taxon>Klebsiella/Raoultella group</taxon>
        <taxon>Klebsiella</taxon>
    </lineage>
</organism>
<dbReference type="RefSeq" id="WP_016807472.1">
    <property type="nucleotide sequence ID" value="NZ_CABGTQ010000002.1"/>
</dbReference>
<dbReference type="EMBL" id="JAGKON010000100">
    <property type="protein sequence ID" value="MBQ0604634.1"/>
    <property type="molecule type" value="Genomic_DNA"/>
</dbReference>
<dbReference type="Proteomes" id="UP000673434">
    <property type="component" value="Unassembled WGS sequence"/>
</dbReference>
<accession>A0AAP2FR16</accession>
<sequence>MKLIGNLLCIGFIVWVVSFFVKAEKKEFPSSEVLVSQFEKMELFDKKDWKKGNVVDGVQVYTSHTADNILNSSWLLGVKQAAVISLSDIRDPAFEGVSALAVCFKLVKGVLGRDTKEDFKVVEDSFKLALSSSSIDNVYQDSQALDGYKFEVQMKSVTSNINSYTCSIKEK</sequence>